<name>A0ABS4FZE3_9CLOT</name>
<keyword evidence="2" id="KW-1185">Reference proteome</keyword>
<protein>
    <submittedName>
        <fullName evidence="1">Uncharacterized protein</fullName>
    </submittedName>
</protein>
<dbReference type="EMBL" id="JAGGKC010000001">
    <property type="protein sequence ID" value="MBP1917670.1"/>
    <property type="molecule type" value="Genomic_DNA"/>
</dbReference>
<reference evidence="1 2" key="1">
    <citation type="submission" date="2021-03" db="EMBL/GenBank/DDBJ databases">
        <title>Genomic Encyclopedia of Type Strains, Phase IV (KMG-IV): sequencing the most valuable type-strain genomes for metagenomic binning, comparative biology and taxonomic classification.</title>
        <authorList>
            <person name="Goeker M."/>
        </authorList>
    </citation>
    <scope>NUCLEOTIDE SEQUENCE [LARGE SCALE GENOMIC DNA]</scope>
    <source>
        <strain evidence="1 2">DSM 6139</strain>
    </source>
</reference>
<dbReference type="Proteomes" id="UP001519271">
    <property type="component" value="Unassembled WGS sequence"/>
</dbReference>
<organism evidence="1 2">
    <name type="scientific">Youngiibacter multivorans</name>
    <dbReference type="NCBI Taxonomy" id="937251"/>
    <lineage>
        <taxon>Bacteria</taxon>
        <taxon>Bacillati</taxon>
        <taxon>Bacillota</taxon>
        <taxon>Clostridia</taxon>
        <taxon>Eubacteriales</taxon>
        <taxon>Clostridiaceae</taxon>
        <taxon>Youngiibacter</taxon>
    </lineage>
</organism>
<gene>
    <name evidence="1" type="ORF">J2Z34_000133</name>
</gene>
<evidence type="ECO:0000313" key="2">
    <source>
        <dbReference type="Proteomes" id="UP001519271"/>
    </source>
</evidence>
<dbReference type="InterPro" id="IPR025466">
    <property type="entry name" value="DUF4317"/>
</dbReference>
<evidence type="ECO:0000313" key="1">
    <source>
        <dbReference type="EMBL" id="MBP1917670.1"/>
    </source>
</evidence>
<sequence>MELQENLNAMVEEFDATYGYADANPVSLTLKDLQDFLSDVGVSEEISEELEKAFLEYFEDDYPLTETLLDSKLFKANEQRKKEGKLIKQVETLQASLNK</sequence>
<comment type="caution">
    <text evidence="1">The sequence shown here is derived from an EMBL/GenBank/DDBJ whole genome shotgun (WGS) entry which is preliminary data.</text>
</comment>
<proteinExistence type="predicted"/>
<dbReference type="Pfam" id="PF14199">
    <property type="entry name" value="DUF4317"/>
    <property type="match status" value="1"/>
</dbReference>
<accession>A0ABS4FZE3</accession>